<evidence type="ECO:0000313" key="2">
    <source>
        <dbReference type="EMBL" id="SIR97831.1"/>
    </source>
</evidence>
<dbReference type="OrthoDB" id="199035at2157"/>
<keyword evidence="3" id="KW-1185">Reference proteome</keyword>
<dbReference type="Proteomes" id="UP000185936">
    <property type="component" value="Unassembled WGS sequence"/>
</dbReference>
<proteinExistence type="predicted"/>
<feature type="transmembrane region" description="Helical" evidence="1">
    <location>
        <begin position="66"/>
        <end position="89"/>
    </location>
</feature>
<dbReference type="AlphaFoldDB" id="A0A1N7FBU9"/>
<keyword evidence="1" id="KW-1133">Transmembrane helix</keyword>
<dbReference type="STRING" id="308853.SAMN05421752_106179"/>
<gene>
    <name evidence="2" type="ORF">SAMN05421752_106179</name>
</gene>
<feature type="transmembrane region" description="Helical" evidence="1">
    <location>
        <begin position="38"/>
        <end position="60"/>
    </location>
</feature>
<evidence type="ECO:0000313" key="3">
    <source>
        <dbReference type="Proteomes" id="UP000185936"/>
    </source>
</evidence>
<sequence length="94" mass="9392">MTDSDPEPKTDGGATVGFDQDELYTTVRTAVKDALLDILGTVSLLGFALLFVAVGAQALFTTSSTTGTVLGGGAIALGFVIAATALELLPSVSG</sequence>
<keyword evidence="1" id="KW-0472">Membrane</keyword>
<dbReference type="EMBL" id="FTNR01000006">
    <property type="protein sequence ID" value="SIR97831.1"/>
    <property type="molecule type" value="Genomic_DNA"/>
</dbReference>
<reference evidence="3" key="1">
    <citation type="submission" date="2017-01" db="EMBL/GenBank/DDBJ databases">
        <authorList>
            <person name="Varghese N."/>
            <person name="Submissions S."/>
        </authorList>
    </citation>
    <scope>NUCLEOTIDE SEQUENCE [LARGE SCALE GENOMIC DNA]</scope>
    <source>
        <strain evidence="3">type strain: HArc-</strain>
    </source>
</reference>
<keyword evidence="1" id="KW-0812">Transmembrane</keyword>
<evidence type="ECO:0000256" key="1">
    <source>
        <dbReference type="SAM" id="Phobius"/>
    </source>
</evidence>
<organism evidence="2 3">
    <name type="scientific">Natronorubrum thiooxidans</name>
    <dbReference type="NCBI Taxonomy" id="308853"/>
    <lineage>
        <taxon>Archaea</taxon>
        <taxon>Methanobacteriati</taxon>
        <taxon>Methanobacteriota</taxon>
        <taxon>Stenosarchaea group</taxon>
        <taxon>Halobacteria</taxon>
        <taxon>Halobacteriales</taxon>
        <taxon>Natrialbaceae</taxon>
        <taxon>Natronorubrum</taxon>
    </lineage>
</organism>
<name>A0A1N7FBU9_9EURY</name>
<accession>A0A1N7FBU9</accession>
<dbReference type="RefSeq" id="WP_076609114.1">
    <property type="nucleotide sequence ID" value="NZ_FTNR01000006.1"/>
</dbReference>
<protein>
    <submittedName>
        <fullName evidence="2">Uncharacterized protein</fullName>
    </submittedName>
</protein>